<dbReference type="EMBL" id="MFZI01000023">
    <property type="protein sequence ID" value="OGK21000.1"/>
    <property type="molecule type" value="Genomic_DNA"/>
</dbReference>
<dbReference type="Proteomes" id="UP000177026">
    <property type="component" value="Unassembled WGS sequence"/>
</dbReference>
<accession>A0A1F7GPP9</accession>
<proteinExistence type="predicted"/>
<reference evidence="1 2" key="1">
    <citation type="journal article" date="2016" name="Nat. Commun.">
        <title>Thousands of microbial genomes shed light on interconnected biogeochemical processes in an aquifer system.</title>
        <authorList>
            <person name="Anantharaman K."/>
            <person name="Brown C.T."/>
            <person name="Hug L.A."/>
            <person name="Sharon I."/>
            <person name="Castelle C.J."/>
            <person name="Probst A.J."/>
            <person name="Thomas B.C."/>
            <person name="Singh A."/>
            <person name="Wilkins M.J."/>
            <person name="Karaoz U."/>
            <person name="Brodie E.L."/>
            <person name="Williams K.H."/>
            <person name="Hubbard S.S."/>
            <person name="Banfield J.F."/>
        </authorList>
    </citation>
    <scope>NUCLEOTIDE SEQUENCE [LARGE SCALE GENOMIC DNA]</scope>
</reference>
<name>A0A1F7GPP9_9BACT</name>
<evidence type="ECO:0000313" key="2">
    <source>
        <dbReference type="Proteomes" id="UP000177026"/>
    </source>
</evidence>
<evidence type="ECO:0000313" key="1">
    <source>
        <dbReference type="EMBL" id="OGK21000.1"/>
    </source>
</evidence>
<gene>
    <name evidence="1" type="ORF">A2866_02690</name>
</gene>
<sequence length="638" mass="74237">MRLAEVAQRLQNNSFLNTVLSYGRLNDYLLLHALDHDIKLAVTSTPNRYTVLPSEIVPPSEIFRNGVRMNIREFIRIHEQNSIPGIPELNTAEVITESMMPFMSFLMDEIEALEQKRGRTSHFIRSSSVADILLAKTSFQPTENSVPIARRGELKSIIANDHPHERFPLGTLLDRVKQQLHTGSDLDLKIEFSDYHSFFEYLRQTLPSYDENLELLVNNEDDKGGMFIWHLKGKQITAGARYDEGPILPHELYLRCRHTSTRSGIPRIEVELIHGENFDGKELEIRQHDLNILFSIGFSQYESLTEEVRARDTRVSRIANKWDQKGRGRLVRENEDIYLAAEKESVAALASPNEVGEEIDSLREYRPILFFDETLRIFRKAVVEKRNLEFSREGRTHMTPDFNSSTSSRFWRDHGYYFPITDDSLTYINSVLRNPDFFENFHIAWNELESERKMFFSTIFASEIMTMLFYAPKETFTLLRDFGYTEFFPFLKGLSERPDIYNTVIEELPDQRELELTTLLRMDWYNALTKRVQPLLNSSQYRRNALHIGASIMHSDESIFHSTPYIIDNLCLTPRMLRIRKVLEKMAELTSSFSPTTIVPTGFSSMVRLVTIDPSLYPQGYPTWLRDVITPIRDTSLR</sequence>
<dbReference type="AlphaFoldDB" id="A0A1F7GPP9"/>
<organism evidence="1 2">
    <name type="scientific">Candidatus Roizmanbacteria bacterium RIFCSPHIGHO2_01_FULL_39_8</name>
    <dbReference type="NCBI Taxonomy" id="1802033"/>
    <lineage>
        <taxon>Bacteria</taxon>
        <taxon>Candidatus Roizmaniibacteriota</taxon>
    </lineage>
</organism>
<comment type="caution">
    <text evidence="1">The sequence shown here is derived from an EMBL/GenBank/DDBJ whole genome shotgun (WGS) entry which is preliminary data.</text>
</comment>
<protein>
    <submittedName>
        <fullName evidence="1">Uncharacterized protein</fullName>
    </submittedName>
</protein>